<evidence type="ECO:0000313" key="1">
    <source>
        <dbReference type="EMBL" id="KAF5327957.1"/>
    </source>
</evidence>
<keyword evidence="2" id="KW-1185">Reference proteome</keyword>
<sequence>MLPPTLIDLTLARLSSPRHLVNPQLCLRLGNVRHIAQAALAFKEPETPPSHPPVTYPAYNPGSSSHQVARKRPPVETALKVRSGRKPAKNGVSELGQRVQALEKVAEIEESEFSPLAFSEMDLAGFYEELLEHPSTAQVEENNEASHREMALLDVEAQLREDLSVVDELHNRLQTSQRTTSRSGVLSESLRRHAGITSLAEPLQTEAILDTSMPTYRRVLKEIQTIFTQLESFQSQIEIPIGLLSYDEWETMYRVCIRARDGEAVETTLDLMKRSKVEVTEDLINGLLEMYGEAGNTTGVEQCLSRFLESAPNERQRHLHIKAHLNACPPTTGTIPESALSVLHNYEEQSLLPAQKSYSQVITHLFSIPSSASQAQAWDLFTHMRYVAHPNPDPILYTSMIRACASPYHTARSSEPERALDLWYEMTTERNMLPTTGTYNAVILACARSGLKRYVSEAFRIAKEMMDSHRDAYGRPAYVPDRKTFIALLEGAKRIGDLTRTRWILVEMVTGRSKDVGVDEEVMMNVFHAYTVYKPPFRRGLAKIVGEDEAEGTEELAEIPKANEAQQDQPQDVTVQNTATFTHIPPQSSHEVLLEADILFHRILHDTGRTPVSDLDAVFPSEARFNNVQITTRLVNSYMSVHYKHSSLESAKNLFGKVFEEAGVEKDARTYLEAMQICSMAPKREREVALQFADELYREWTKMENDSRNKISARTVEKVHAAYIKILTLTNNLDRAMSQLRLFVSCYPPSDLRDPEAYSKSSFQTTRTRLVGAHPLVRLSTPIDIPDDSVPPLMTFRDLGVVHHRLVVKGDRPKDVAYITYVCKAYEWALRVRRDERMRAKPPKLEKKVTEMGILAEEL</sequence>
<dbReference type="OrthoDB" id="5588846at2759"/>
<dbReference type="InterPro" id="IPR011990">
    <property type="entry name" value="TPR-like_helical_dom_sf"/>
</dbReference>
<comment type="caution">
    <text evidence="1">The sequence shown here is derived from an EMBL/GenBank/DDBJ whole genome shotgun (WGS) entry which is preliminary data.</text>
</comment>
<organism evidence="1 2">
    <name type="scientific">Tetrapyrgos nigripes</name>
    <dbReference type="NCBI Taxonomy" id="182062"/>
    <lineage>
        <taxon>Eukaryota</taxon>
        <taxon>Fungi</taxon>
        <taxon>Dikarya</taxon>
        <taxon>Basidiomycota</taxon>
        <taxon>Agaricomycotina</taxon>
        <taxon>Agaricomycetes</taxon>
        <taxon>Agaricomycetidae</taxon>
        <taxon>Agaricales</taxon>
        <taxon>Marasmiineae</taxon>
        <taxon>Marasmiaceae</taxon>
        <taxon>Tetrapyrgos</taxon>
    </lineage>
</organism>
<dbReference type="Gene3D" id="1.25.40.10">
    <property type="entry name" value="Tetratricopeptide repeat domain"/>
    <property type="match status" value="1"/>
</dbReference>
<dbReference type="PANTHER" id="PTHR47938:SF35">
    <property type="entry name" value="PENTATRICOPEPTIDE REPEAT-CONTAINING PROTEIN 4, MITOCHONDRIAL-RELATED"/>
    <property type="match status" value="1"/>
</dbReference>
<dbReference type="PANTHER" id="PTHR47938">
    <property type="entry name" value="RESPIRATORY COMPLEX I CHAPERONE (CIA84), PUTATIVE (AFU_ORTHOLOGUE AFUA_2G06020)-RELATED"/>
    <property type="match status" value="1"/>
</dbReference>
<gene>
    <name evidence="1" type="ORF">D9758_016780</name>
</gene>
<accession>A0A8H5F8Z9</accession>
<name>A0A8H5F8Z9_9AGAR</name>
<evidence type="ECO:0000313" key="2">
    <source>
        <dbReference type="Proteomes" id="UP000559256"/>
    </source>
</evidence>
<evidence type="ECO:0008006" key="3">
    <source>
        <dbReference type="Google" id="ProtNLM"/>
    </source>
</evidence>
<dbReference type="AlphaFoldDB" id="A0A8H5F8Z9"/>
<dbReference type="EMBL" id="JAACJM010000380">
    <property type="protein sequence ID" value="KAF5327957.1"/>
    <property type="molecule type" value="Genomic_DNA"/>
</dbReference>
<protein>
    <recommendedName>
        <fullName evidence="3">Mitochondrial group I intron splicing factor CCM1</fullName>
    </recommendedName>
</protein>
<dbReference type="Proteomes" id="UP000559256">
    <property type="component" value="Unassembled WGS sequence"/>
</dbReference>
<dbReference type="GO" id="GO:0003729">
    <property type="term" value="F:mRNA binding"/>
    <property type="evidence" value="ECO:0007669"/>
    <property type="project" value="TreeGrafter"/>
</dbReference>
<proteinExistence type="predicted"/>
<reference evidence="1 2" key="1">
    <citation type="journal article" date="2020" name="ISME J.">
        <title>Uncovering the hidden diversity of litter-decomposition mechanisms in mushroom-forming fungi.</title>
        <authorList>
            <person name="Floudas D."/>
            <person name="Bentzer J."/>
            <person name="Ahren D."/>
            <person name="Johansson T."/>
            <person name="Persson P."/>
            <person name="Tunlid A."/>
        </authorList>
    </citation>
    <scope>NUCLEOTIDE SEQUENCE [LARGE SCALE GENOMIC DNA]</scope>
    <source>
        <strain evidence="1 2">CBS 291.85</strain>
    </source>
</reference>